<gene>
    <name evidence="1" type="ORF">Vadar_002218</name>
</gene>
<dbReference type="Proteomes" id="UP000828048">
    <property type="component" value="Chromosome 11"/>
</dbReference>
<organism evidence="1 2">
    <name type="scientific">Vaccinium darrowii</name>
    <dbReference type="NCBI Taxonomy" id="229202"/>
    <lineage>
        <taxon>Eukaryota</taxon>
        <taxon>Viridiplantae</taxon>
        <taxon>Streptophyta</taxon>
        <taxon>Embryophyta</taxon>
        <taxon>Tracheophyta</taxon>
        <taxon>Spermatophyta</taxon>
        <taxon>Magnoliopsida</taxon>
        <taxon>eudicotyledons</taxon>
        <taxon>Gunneridae</taxon>
        <taxon>Pentapetalae</taxon>
        <taxon>asterids</taxon>
        <taxon>Ericales</taxon>
        <taxon>Ericaceae</taxon>
        <taxon>Vaccinioideae</taxon>
        <taxon>Vaccinieae</taxon>
        <taxon>Vaccinium</taxon>
    </lineage>
</organism>
<evidence type="ECO:0000313" key="1">
    <source>
        <dbReference type="EMBL" id="KAH7853419.1"/>
    </source>
</evidence>
<dbReference type="EMBL" id="CM037161">
    <property type="protein sequence ID" value="KAH7853419.1"/>
    <property type="molecule type" value="Genomic_DNA"/>
</dbReference>
<comment type="caution">
    <text evidence="1">The sequence shown here is derived from an EMBL/GenBank/DDBJ whole genome shotgun (WGS) entry which is preliminary data.</text>
</comment>
<evidence type="ECO:0000313" key="2">
    <source>
        <dbReference type="Proteomes" id="UP000828048"/>
    </source>
</evidence>
<reference evidence="1 2" key="1">
    <citation type="journal article" date="2021" name="Hortic Res">
        <title>High-quality reference genome and annotation aids understanding of berry development for evergreen blueberry (Vaccinium darrowii).</title>
        <authorList>
            <person name="Yu J."/>
            <person name="Hulse-Kemp A.M."/>
            <person name="Babiker E."/>
            <person name="Staton M."/>
        </authorList>
    </citation>
    <scope>NUCLEOTIDE SEQUENCE [LARGE SCALE GENOMIC DNA]</scope>
    <source>
        <strain evidence="2">cv. NJ 8807/NJ 8810</strain>
        <tissue evidence="1">Young leaf</tissue>
    </source>
</reference>
<keyword evidence="2" id="KW-1185">Reference proteome</keyword>
<name>A0ACB7YKQ5_9ERIC</name>
<protein>
    <submittedName>
        <fullName evidence="1">Uncharacterized protein</fullName>
    </submittedName>
</protein>
<sequence length="214" mass="24173">MNNRQGQNTVVGHHVGFLLHYKRNLKSLEEEMNNLLVQNTIVEGKVNQAKHRCEDVDDNVLLWLKDVDETRQGVDKLMDEKTVKENMLCFNFSCPDFISRYRLSKQAEKKVVRIKHLAEDGSKIGTVSHPGENPPELEFLSSRDYKDFHSTRRVFECIVDALKDSNVNMIGVYGAGGVDSTAPAKIADESSDTVALIPFSKLKANHLLKLGFEN</sequence>
<proteinExistence type="predicted"/>
<accession>A0ACB7YKQ5</accession>